<evidence type="ECO:0000259" key="2">
    <source>
        <dbReference type="Pfam" id="PF22422"/>
    </source>
</evidence>
<dbReference type="AlphaFoldDB" id="A0A3D9V5F5"/>
<dbReference type="InterPro" id="IPR008928">
    <property type="entry name" value="6-hairpin_glycosidase_sf"/>
</dbReference>
<dbReference type="SUPFAM" id="SSF48208">
    <property type="entry name" value="Six-hairpin glycosidases"/>
    <property type="match status" value="1"/>
</dbReference>
<feature type="domain" description="Mannosylglycerate hydrolase MGH1-like glycoside hydrolase" evidence="2">
    <location>
        <begin position="304"/>
        <end position="601"/>
    </location>
</feature>
<comment type="caution">
    <text evidence="3">The sequence shown here is derived from an EMBL/GenBank/DDBJ whole genome shotgun (WGS) entry which is preliminary data.</text>
</comment>
<feature type="domain" description="Putative glycogen debranching enzyme N-terminal" evidence="1">
    <location>
        <begin position="13"/>
        <end position="212"/>
    </location>
</feature>
<dbReference type="Gene3D" id="1.50.10.10">
    <property type="match status" value="1"/>
</dbReference>
<dbReference type="InterPro" id="IPR032856">
    <property type="entry name" value="GDE_N_bis"/>
</dbReference>
<protein>
    <submittedName>
        <fullName evidence="3">Glycogen debranching enzyme</fullName>
    </submittedName>
</protein>
<keyword evidence="4" id="KW-1185">Reference proteome</keyword>
<evidence type="ECO:0000313" key="3">
    <source>
        <dbReference type="EMBL" id="REF36606.1"/>
    </source>
</evidence>
<dbReference type="Pfam" id="PF14742">
    <property type="entry name" value="GDE_N_bis"/>
    <property type="match status" value="1"/>
</dbReference>
<dbReference type="InterPro" id="IPR054491">
    <property type="entry name" value="MGH1-like_GH"/>
</dbReference>
<dbReference type="Pfam" id="PF22422">
    <property type="entry name" value="MGH1-like_GH"/>
    <property type="match status" value="1"/>
</dbReference>
<dbReference type="InterPro" id="IPR012341">
    <property type="entry name" value="6hp_glycosidase-like_sf"/>
</dbReference>
<evidence type="ECO:0000259" key="1">
    <source>
        <dbReference type="Pfam" id="PF14742"/>
    </source>
</evidence>
<evidence type="ECO:0000313" key="4">
    <source>
        <dbReference type="Proteomes" id="UP000256485"/>
    </source>
</evidence>
<organism evidence="3 4">
    <name type="scientific">Thermasporomyces composti</name>
    <dbReference type="NCBI Taxonomy" id="696763"/>
    <lineage>
        <taxon>Bacteria</taxon>
        <taxon>Bacillati</taxon>
        <taxon>Actinomycetota</taxon>
        <taxon>Actinomycetes</taxon>
        <taxon>Propionibacteriales</taxon>
        <taxon>Nocardioidaceae</taxon>
        <taxon>Thermasporomyces</taxon>
    </lineage>
</organism>
<gene>
    <name evidence="3" type="ORF">DFJ64_2019</name>
</gene>
<proteinExistence type="predicted"/>
<accession>A0A3D9V5F5</accession>
<name>A0A3D9V5F5_THECX</name>
<dbReference type="GO" id="GO:0005975">
    <property type="term" value="P:carbohydrate metabolic process"/>
    <property type="evidence" value="ECO:0007669"/>
    <property type="project" value="InterPro"/>
</dbReference>
<sequence length="708" mass="75108">MGAPFLHDLVTCVHAPTVALSGMDGQIRPGGIEGVLRHDRRILSELVVDVDGREPVSVGHTIIDARTARFVGVVRHLGGDGADPQVRLERERRVSADGITERLTLANASRSAITATVRVRIASDFATMNALRRGEQTAPVPPVTTGQGTTVWADDHDRVTVRVEEVDPSDSMAAVASTSVPSGPVPTLQPDGAAVFTWAITVPARVAWTARVALQTEPLVDVTGEQPRDTAFFLAADGPGWDTVTVTGPTDLSRLITRSVDDLRALTLADPAAPEDVFFAAGSPWYFTLFGRDSLWAARFTLPLGTDLARGTLRTLARRQGTVHDITTAEAPGKILHEVRTASVKLSDQGSLPPVYFGTIDATALWISLLHDAWRWGMARDDVAALLDPLRAALDWLLRYADSDGDGLLEYLDETGQGLANQGWKDSGDSIQFPDGRIATAPIALSEAQAYAHEAALDGAALLDAFGLDGGDELREWARALRERFRMTFWVTDARGRFPALALDGSKAPVGTATSNLGHLLATGLLDPQEAADVAARIGQPDLDSGYGLRTMSSDAAGFHPLGYHAGSVWPHDTAIAILGLVREGHTAQAAALATGLVRAAPEFAFRLPELFAGTDGRTGQPVLAYPASCRPQAWSAAAAIALLQAALGLEVDVPAGELRVAPAPEFSAWFPLRVTGLRVAGHPLTVEVDAAGKAKVETTAPVLVKVE</sequence>
<dbReference type="RefSeq" id="WP_245941048.1">
    <property type="nucleotide sequence ID" value="NZ_QTUC01000001.1"/>
</dbReference>
<dbReference type="Proteomes" id="UP000256485">
    <property type="component" value="Unassembled WGS sequence"/>
</dbReference>
<dbReference type="EMBL" id="QTUC01000001">
    <property type="protein sequence ID" value="REF36606.1"/>
    <property type="molecule type" value="Genomic_DNA"/>
</dbReference>
<reference evidence="3 4" key="1">
    <citation type="submission" date="2018-08" db="EMBL/GenBank/DDBJ databases">
        <title>Sequencing the genomes of 1000 actinobacteria strains.</title>
        <authorList>
            <person name="Klenk H.-P."/>
        </authorList>
    </citation>
    <scope>NUCLEOTIDE SEQUENCE [LARGE SCALE GENOMIC DNA]</scope>
    <source>
        <strain evidence="3 4">DSM 22891</strain>
    </source>
</reference>